<dbReference type="EMBL" id="CFOH01000410">
    <property type="protein sequence ID" value="CFE55477.1"/>
    <property type="molecule type" value="Genomic_DNA"/>
</dbReference>
<reference evidence="7" key="1">
    <citation type="submission" date="2015-03" db="EMBL/GenBank/DDBJ databases">
        <authorList>
            <person name="Murphy D."/>
        </authorList>
    </citation>
    <scope>NUCLEOTIDE SEQUENCE [LARGE SCALE GENOMIC DNA]</scope>
    <source>
        <strain evidence="7">K00500041</strain>
    </source>
</reference>
<evidence type="ECO:0000313" key="9">
    <source>
        <dbReference type="Proteomes" id="UP000039217"/>
    </source>
</evidence>
<evidence type="ECO:0000313" key="11">
    <source>
        <dbReference type="Proteomes" id="UP000048289"/>
    </source>
</evidence>
<protein>
    <submittedName>
        <fullName evidence="7">Uncharacterized protein</fullName>
    </submittedName>
</protein>
<evidence type="ECO:0000313" key="10">
    <source>
        <dbReference type="Proteomes" id="UP000046947"/>
    </source>
</evidence>
<evidence type="ECO:0000313" key="5">
    <source>
        <dbReference type="EMBL" id="CNW33914.1"/>
    </source>
</evidence>
<evidence type="ECO:0000256" key="1">
    <source>
        <dbReference type="SAM" id="MobiDB-lite"/>
    </source>
</evidence>
<dbReference type="Proteomes" id="UP000038802">
    <property type="component" value="Unassembled WGS sequence"/>
</dbReference>
<evidence type="ECO:0000313" key="8">
    <source>
        <dbReference type="Proteomes" id="UP000038802"/>
    </source>
</evidence>
<name>A0A0U0RBQ1_MYCTX</name>
<dbReference type="Proteomes" id="UP000039217">
    <property type="component" value="Unassembled WGS sequence"/>
</dbReference>
<evidence type="ECO:0000313" key="4">
    <source>
        <dbReference type="EMBL" id="CKS79524.1"/>
    </source>
</evidence>
<evidence type="ECO:0000313" key="2">
    <source>
        <dbReference type="EMBL" id="CFE42555.1"/>
    </source>
</evidence>
<dbReference type="Proteomes" id="UP000050164">
    <property type="component" value="Unassembled WGS sequence"/>
</dbReference>
<dbReference type="Proteomes" id="UP000046947">
    <property type="component" value="Unassembled WGS sequence"/>
</dbReference>
<dbReference type="Proteomes" id="UP000048289">
    <property type="component" value="Unassembled WGS sequence"/>
</dbReference>
<accession>A0A0U0RBQ1</accession>
<reference evidence="8 9" key="2">
    <citation type="submission" date="2015-03" db="EMBL/GenBank/DDBJ databases">
        <authorList>
            <consortium name="Pathogen Informatics"/>
        </authorList>
    </citation>
    <scope>NUCLEOTIDE SEQUENCE [LARGE SCALE GENOMIC DNA]</scope>
    <source>
        <strain evidence="4 13">Bir 185</strain>
        <strain evidence="5 9">D00501624</strain>
        <strain evidence="2 11">G09901357</strain>
        <strain evidence="3 10">H09601792</strain>
        <strain evidence="8">K00500041</strain>
        <strain evidence="6 12">P00601463</strain>
    </source>
</reference>
<dbReference type="AlphaFoldDB" id="A0A0U0RBQ1"/>
<dbReference type="EMBL" id="CSAE01000963">
    <property type="protein sequence ID" value="COX14202.1"/>
    <property type="molecule type" value="Genomic_DNA"/>
</dbReference>
<dbReference type="EMBL" id="CNFT01001062">
    <property type="protein sequence ID" value="CKS79524.1"/>
    <property type="molecule type" value="Genomic_DNA"/>
</dbReference>
<sequence>MEHNTAAGLPKKQASSCSSETCKSNVPFSNGEPEQPVPYRRVASAEASTTSGWVARPRYEFVPSNTISPSSAALTVDRCGPVNRG</sequence>
<evidence type="ECO:0000313" key="13">
    <source>
        <dbReference type="Proteomes" id="UP000050164"/>
    </source>
</evidence>
<gene>
    <name evidence="5" type="ORF">ERS007661_03852</name>
    <name evidence="2" type="ORF">ERS007681_03202</name>
    <name evidence="3" type="ORF">ERS007688_02449</name>
    <name evidence="7" type="ORF">ERS007703_04818</name>
    <name evidence="6" type="ORF">ERS007741_01051</name>
    <name evidence="4" type="ORF">ERS027659_03576</name>
</gene>
<dbReference type="EMBL" id="CHKL01000080">
    <property type="protein sequence ID" value="COV95753.1"/>
    <property type="molecule type" value="Genomic_DNA"/>
</dbReference>
<evidence type="ECO:0000313" key="6">
    <source>
        <dbReference type="EMBL" id="COV95753.1"/>
    </source>
</evidence>
<evidence type="ECO:0000313" key="7">
    <source>
        <dbReference type="EMBL" id="COX14202.1"/>
    </source>
</evidence>
<dbReference type="EMBL" id="CQQC01001908">
    <property type="protein sequence ID" value="CNW33914.1"/>
    <property type="molecule type" value="Genomic_DNA"/>
</dbReference>
<organism evidence="7 8">
    <name type="scientific">Mycobacterium tuberculosis</name>
    <dbReference type="NCBI Taxonomy" id="1773"/>
    <lineage>
        <taxon>Bacteria</taxon>
        <taxon>Bacillati</taxon>
        <taxon>Actinomycetota</taxon>
        <taxon>Actinomycetes</taxon>
        <taxon>Mycobacteriales</taxon>
        <taxon>Mycobacteriaceae</taxon>
        <taxon>Mycobacterium</taxon>
        <taxon>Mycobacterium tuberculosis complex</taxon>
    </lineage>
</organism>
<evidence type="ECO:0000313" key="3">
    <source>
        <dbReference type="EMBL" id="CFE55477.1"/>
    </source>
</evidence>
<evidence type="ECO:0000313" key="12">
    <source>
        <dbReference type="Proteomes" id="UP000048600"/>
    </source>
</evidence>
<proteinExistence type="predicted"/>
<feature type="compositionally biased region" description="Polar residues" evidence="1">
    <location>
        <begin position="13"/>
        <end position="28"/>
    </location>
</feature>
<feature type="region of interest" description="Disordered" evidence="1">
    <location>
        <begin position="1"/>
        <end position="50"/>
    </location>
</feature>
<dbReference type="Proteomes" id="UP000048600">
    <property type="component" value="Unassembled WGS sequence"/>
</dbReference>
<dbReference type="EMBL" id="CFOE01000521">
    <property type="protein sequence ID" value="CFE42555.1"/>
    <property type="molecule type" value="Genomic_DNA"/>
</dbReference>